<accession>A0A4Z0F982</accession>
<dbReference type="AlphaFoldDB" id="A0A4Z0F982"/>
<name>A0A4Z0F982_9GAMM</name>
<dbReference type="OrthoDB" id="6399250at2"/>
<sequence length="208" mass="22309">MGSHVKFIIRSSFNSRSPYSMRMLPVAAVALSMPFAVAAHTIDLAVGDDAFRAAYEGDVAPAAGGMLRADVGALHNEDDGDLIHLGLKVRGDAGGYTVGVEGALGATLYWAGIDDPDEDVSAVALTGELHVTPQDWDRVRLAFTLNYAPEVLTFGEGESLLDTAARLEYEVLQETRVYLGYRLARVELEQGGDQDLHQGAQLGINITF</sequence>
<dbReference type="Proteomes" id="UP000297890">
    <property type="component" value="Unassembled WGS sequence"/>
</dbReference>
<evidence type="ECO:0000313" key="2">
    <source>
        <dbReference type="EMBL" id="TFZ82338.1"/>
    </source>
</evidence>
<proteinExistence type="predicted"/>
<reference evidence="2 3" key="1">
    <citation type="journal article" date="2019" name="ISME J.">
        <title>Candidatus Macondimonas diazotrophica, a novel gammaproteobacterial genus dominating crude-oil-contaminated coastal sediments.</title>
        <authorList>
            <person name="Karthikeyan S."/>
            <person name="Konstantinidis K."/>
        </authorList>
    </citation>
    <scope>NUCLEOTIDE SEQUENCE [LARGE SCALE GENOMIC DNA]</scope>
    <source>
        <strain evidence="2 3">KTK01</strain>
    </source>
</reference>
<dbReference type="InterPro" id="IPR009998">
    <property type="entry name" value="YfaZ"/>
</dbReference>
<evidence type="ECO:0008006" key="4">
    <source>
        <dbReference type="Google" id="ProtNLM"/>
    </source>
</evidence>
<protein>
    <recommendedName>
        <fullName evidence="4">YfaZ</fullName>
    </recommendedName>
</protein>
<keyword evidence="3" id="KW-1185">Reference proteome</keyword>
<evidence type="ECO:0000256" key="1">
    <source>
        <dbReference type="SAM" id="SignalP"/>
    </source>
</evidence>
<feature type="chain" id="PRO_5021243359" description="YfaZ" evidence="1">
    <location>
        <begin position="39"/>
        <end position="208"/>
    </location>
</feature>
<keyword evidence="1" id="KW-0732">Signal</keyword>
<dbReference type="Pfam" id="PF07437">
    <property type="entry name" value="YfaZ"/>
    <property type="match status" value="1"/>
</dbReference>
<evidence type="ECO:0000313" key="3">
    <source>
        <dbReference type="Proteomes" id="UP000297890"/>
    </source>
</evidence>
<organism evidence="2 3">
    <name type="scientific">Candidatus Macondimonas diazotrophica</name>
    <dbReference type="NCBI Taxonomy" id="2305248"/>
    <lineage>
        <taxon>Bacteria</taxon>
        <taxon>Pseudomonadati</taxon>
        <taxon>Pseudomonadota</taxon>
        <taxon>Gammaproteobacteria</taxon>
        <taxon>Chromatiales</taxon>
        <taxon>Ectothiorhodospiraceae</taxon>
        <taxon>Candidatus Macondimonas</taxon>
    </lineage>
</organism>
<dbReference type="EMBL" id="SRIO01000010">
    <property type="protein sequence ID" value="TFZ82338.1"/>
    <property type="molecule type" value="Genomic_DNA"/>
</dbReference>
<gene>
    <name evidence="2" type="ORF">E4680_08840</name>
</gene>
<comment type="caution">
    <text evidence="2">The sequence shown here is derived from an EMBL/GenBank/DDBJ whole genome shotgun (WGS) entry which is preliminary data.</text>
</comment>
<feature type="signal peptide" evidence="1">
    <location>
        <begin position="1"/>
        <end position="38"/>
    </location>
</feature>